<dbReference type="InterPro" id="IPR036291">
    <property type="entry name" value="NAD(P)-bd_dom_sf"/>
</dbReference>
<dbReference type="Gene3D" id="3.40.50.720">
    <property type="entry name" value="NAD(P)-binding Rossmann-like Domain"/>
    <property type="match status" value="1"/>
</dbReference>
<gene>
    <name evidence="1" type="ORF">GCM10009663_16560</name>
</gene>
<dbReference type="RefSeq" id="WP_344622836.1">
    <property type="nucleotide sequence ID" value="NZ_BAAALD010000010.1"/>
</dbReference>
<dbReference type="SUPFAM" id="SSF51735">
    <property type="entry name" value="NAD(P)-binding Rossmann-fold domains"/>
    <property type="match status" value="1"/>
</dbReference>
<name>A0ABN1TD36_9ACTN</name>
<protein>
    <submittedName>
        <fullName evidence="1">NAD-dependent epimerase/dehydratase family protein</fullName>
    </submittedName>
</protein>
<dbReference type="EMBL" id="BAAALD010000010">
    <property type="protein sequence ID" value="GAA1075946.1"/>
    <property type="molecule type" value="Genomic_DNA"/>
</dbReference>
<keyword evidence="2" id="KW-1185">Reference proteome</keyword>
<organism evidence="1 2">
    <name type="scientific">Kitasatospora arboriphila</name>
    <dbReference type="NCBI Taxonomy" id="258052"/>
    <lineage>
        <taxon>Bacteria</taxon>
        <taxon>Bacillati</taxon>
        <taxon>Actinomycetota</taxon>
        <taxon>Actinomycetes</taxon>
        <taxon>Kitasatosporales</taxon>
        <taxon>Streptomycetaceae</taxon>
        <taxon>Kitasatospora</taxon>
    </lineage>
</organism>
<reference evidence="1 2" key="1">
    <citation type="journal article" date="2019" name="Int. J. Syst. Evol. Microbiol.">
        <title>The Global Catalogue of Microorganisms (GCM) 10K type strain sequencing project: providing services to taxonomists for standard genome sequencing and annotation.</title>
        <authorList>
            <consortium name="The Broad Institute Genomics Platform"/>
            <consortium name="The Broad Institute Genome Sequencing Center for Infectious Disease"/>
            <person name="Wu L."/>
            <person name="Ma J."/>
        </authorList>
    </citation>
    <scope>NUCLEOTIDE SEQUENCE [LARGE SCALE GENOMIC DNA]</scope>
    <source>
        <strain evidence="1 2">JCM 13002</strain>
    </source>
</reference>
<evidence type="ECO:0000313" key="1">
    <source>
        <dbReference type="EMBL" id="GAA1075946.1"/>
    </source>
</evidence>
<proteinExistence type="predicted"/>
<comment type="caution">
    <text evidence="1">The sequence shown here is derived from an EMBL/GenBank/DDBJ whole genome shotgun (WGS) entry which is preliminary data.</text>
</comment>
<dbReference type="Proteomes" id="UP001499987">
    <property type="component" value="Unassembled WGS sequence"/>
</dbReference>
<evidence type="ECO:0000313" key="2">
    <source>
        <dbReference type="Proteomes" id="UP001499987"/>
    </source>
</evidence>
<accession>A0ABN1TD36</accession>
<sequence length="328" mass="34298">MRSVCIIGGSRYFGLHLVSLFRDAGVAVTLVNRGSAAPPPGVDHVRADRSDEAALTAALRGRTFDAVVDQVLYTPLQAAVACRVFADRTPRYVMTSTMEVYDPATSPLVPASDGPVTEGFVDPAAWSVDLDLPWHDPQALARHFDAATGYAEGKRQAEAVLARSAPFSWASVRSAHVLGGGDRDFTGRLAHYVERIAAGRPVAVHRGARPTSFVHHREIATVLARAAVTDADGPLNACSHGALDAARLSGLIAERLGTTARFRTAEGGDASPFSFDRSYAMDNGRAAALGFPLSRTADWLPAAIDEAAGAAKAATAGAAKAATAGRAV</sequence>